<evidence type="ECO:0000313" key="2">
    <source>
        <dbReference type="EMBL" id="TPW30446.1"/>
    </source>
</evidence>
<keyword evidence="1" id="KW-1133">Transmembrane helix</keyword>
<name>A0A506UAQ2_9HYPH</name>
<feature type="transmembrane region" description="Helical" evidence="1">
    <location>
        <begin position="6"/>
        <end position="25"/>
    </location>
</feature>
<proteinExistence type="predicted"/>
<keyword evidence="1" id="KW-0472">Membrane</keyword>
<reference evidence="2 3" key="1">
    <citation type="submission" date="2019-06" db="EMBL/GenBank/DDBJ databases">
        <authorList>
            <person name="Li M."/>
        </authorList>
    </citation>
    <scope>NUCLEOTIDE SEQUENCE [LARGE SCALE GENOMIC DNA]</scope>
    <source>
        <strain evidence="2 3">BGMRC6574</strain>
    </source>
</reference>
<feature type="transmembrane region" description="Helical" evidence="1">
    <location>
        <begin position="37"/>
        <end position="57"/>
    </location>
</feature>
<gene>
    <name evidence="2" type="ORF">FJU11_05410</name>
</gene>
<organism evidence="2 3">
    <name type="scientific">Pararhizobium mangrovi</name>
    <dbReference type="NCBI Taxonomy" id="2590452"/>
    <lineage>
        <taxon>Bacteria</taxon>
        <taxon>Pseudomonadati</taxon>
        <taxon>Pseudomonadota</taxon>
        <taxon>Alphaproteobacteria</taxon>
        <taxon>Hyphomicrobiales</taxon>
        <taxon>Rhizobiaceae</taxon>
        <taxon>Rhizobium/Agrobacterium group</taxon>
        <taxon>Pararhizobium</taxon>
    </lineage>
</organism>
<dbReference type="EMBL" id="VHLH01000006">
    <property type="protein sequence ID" value="TPW30446.1"/>
    <property type="molecule type" value="Genomic_DNA"/>
</dbReference>
<comment type="caution">
    <text evidence="2">The sequence shown here is derived from an EMBL/GenBank/DDBJ whole genome shotgun (WGS) entry which is preliminary data.</text>
</comment>
<dbReference type="RefSeq" id="WP_141166007.1">
    <property type="nucleotide sequence ID" value="NZ_VHLH01000006.1"/>
</dbReference>
<protein>
    <submittedName>
        <fullName evidence="2">Uncharacterized protein</fullName>
    </submittedName>
</protein>
<sequence length="63" mass="6558">MSLPVLGAVLGLVVALGEAIFLRVLSRRVDLPETKKALTVVGAVQLILFPIVGWFVADAIGGS</sequence>
<evidence type="ECO:0000256" key="1">
    <source>
        <dbReference type="SAM" id="Phobius"/>
    </source>
</evidence>
<evidence type="ECO:0000313" key="3">
    <source>
        <dbReference type="Proteomes" id="UP000320314"/>
    </source>
</evidence>
<accession>A0A506UAQ2</accession>
<dbReference type="Proteomes" id="UP000320314">
    <property type="component" value="Unassembled WGS sequence"/>
</dbReference>
<dbReference type="OrthoDB" id="8452378at2"/>
<keyword evidence="3" id="KW-1185">Reference proteome</keyword>
<dbReference type="AlphaFoldDB" id="A0A506UAQ2"/>
<keyword evidence="1" id="KW-0812">Transmembrane</keyword>